<keyword evidence="12" id="KW-1185">Reference proteome</keyword>
<evidence type="ECO:0000256" key="6">
    <source>
        <dbReference type="ARBA" id="ARBA00023163"/>
    </source>
</evidence>
<dbReference type="SMART" id="SM00355">
    <property type="entry name" value="ZnF_C2H2"/>
    <property type="match status" value="1"/>
</dbReference>
<dbReference type="AlphaFoldDB" id="A0A9N7NCK7"/>
<evidence type="ECO:0000256" key="2">
    <source>
        <dbReference type="ARBA" id="ARBA00022723"/>
    </source>
</evidence>
<dbReference type="Pfam" id="PF13912">
    <property type="entry name" value="zf-C2H2_6"/>
    <property type="match status" value="1"/>
</dbReference>
<keyword evidence="5" id="KW-0805">Transcription regulation</keyword>
<evidence type="ECO:0000256" key="4">
    <source>
        <dbReference type="ARBA" id="ARBA00022833"/>
    </source>
</evidence>
<feature type="compositionally biased region" description="Pro residues" evidence="9">
    <location>
        <begin position="83"/>
        <end position="93"/>
    </location>
</feature>
<comment type="caution">
    <text evidence="11">The sequence shown here is derived from an EMBL/GenBank/DDBJ whole genome shotgun (WGS) entry which is preliminary data.</text>
</comment>
<keyword evidence="2" id="KW-0479">Metal-binding</keyword>
<evidence type="ECO:0000256" key="3">
    <source>
        <dbReference type="ARBA" id="ARBA00022771"/>
    </source>
</evidence>
<reference evidence="11" key="1">
    <citation type="submission" date="2019-12" db="EMBL/GenBank/DDBJ databases">
        <authorList>
            <person name="Scholes J."/>
        </authorList>
    </citation>
    <scope>NUCLEOTIDE SEQUENCE</scope>
</reference>
<dbReference type="GO" id="GO:0005634">
    <property type="term" value="C:nucleus"/>
    <property type="evidence" value="ECO:0007669"/>
    <property type="project" value="UniProtKB-SubCell"/>
</dbReference>
<dbReference type="PANTHER" id="PTHR45801">
    <property type="entry name" value="OS07G0101800 PROTEIN"/>
    <property type="match status" value="1"/>
</dbReference>
<evidence type="ECO:0000256" key="5">
    <source>
        <dbReference type="ARBA" id="ARBA00023015"/>
    </source>
</evidence>
<evidence type="ECO:0000256" key="8">
    <source>
        <dbReference type="PROSITE-ProRule" id="PRU00042"/>
    </source>
</evidence>
<keyword evidence="6" id="KW-0804">Transcription</keyword>
<dbReference type="SUPFAM" id="SSF57667">
    <property type="entry name" value="beta-beta-alpha zinc fingers"/>
    <property type="match status" value="1"/>
</dbReference>
<dbReference type="InterPro" id="IPR036236">
    <property type="entry name" value="Znf_C2H2_sf"/>
</dbReference>
<dbReference type="InterPro" id="IPR052426">
    <property type="entry name" value="Plant_dev_regulator"/>
</dbReference>
<dbReference type="PANTHER" id="PTHR45801:SF110">
    <property type="entry name" value="TRANSCRIPTIONAL REGULATOR SUPERMAN"/>
    <property type="match status" value="1"/>
</dbReference>
<keyword evidence="4" id="KW-0862">Zinc</keyword>
<evidence type="ECO:0000313" key="11">
    <source>
        <dbReference type="EMBL" id="CAA0828034.1"/>
    </source>
</evidence>
<name>A0A9N7NCK7_STRHE</name>
<organism evidence="11 12">
    <name type="scientific">Striga hermonthica</name>
    <name type="common">Purple witchweed</name>
    <name type="synonym">Buchnera hermonthica</name>
    <dbReference type="NCBI Taxonomy" id="68872"/>
    <lineage>
        <taxon>Eukaryota</taxon>
        <taxon>Viridiplantae</taxon>
        <taxon>Streptophyta</taxon>
        <taxon>Embryophyta</taxon>
        <taxon>Tracheophyta</taxon>
        <taxon>Spermatophyta</taxon>
        <taxon>Magnoliopsida</taxon>
        <taxon>eudicotyledons</taxon>
        <taxon>Gunneridae</taxon>
        <taxon>Pentapetalae</taxon>
        <taxon>asterids</taxon>
        <taxon>lamiids</taxon>
        <taxon>Lamiales</taxon>
        <taxon>Orobanchaceae</taxon>
        <taxon>Buchnereae</taxon>
        <taxon>Striga</taxon>
    </lineage>
</organism>
<dbReference type="InterPro" id="IPR013087">
    <property type="entry name" value="Znf_C2H2_type"/>
</dbReference>
<keyword evidence="7" id="KW-0539">Nucleus</keyword>
<gene>
    <name evidence="11" type="ORF">SHERM_23729</name>
</gene>
<evidence type="ECO:0000256" key="1">
    <source>
        <dbReference type="ARBA" id="ARBA00004123"/>
    </source>
</evidence>
<accession>A0A9N7NCK7</accession>
<dbReference type="PROSITE" id="PS50157">
    <property type="entry name" value="ZINC_FINGER_C2H2_2"/>
    <property type="match status" value="1"/>
</dbReference>
<keyword evidence="3 8" id="KW-0863">Zinc-finger</keyword>
<proteinExistence type="predicted"/>
<evidence type="ECO:0000259" key="10">
    <source>
        <dbReference type="PROSITE" id="PS50157"/>
    </source>
</evidence>
<dbReference type="PROSITE" id="PS00028">
    <property type="entry name" value="ZINC_FINGER_C2H2_1"/>
    <property type="match status" value="1"/>
</dbReference>
<dbReference type="Gene3D" id="3.30.160.60">
    <property type="entry name" value="Classic Zinc Finger"/>
    <property type="match status" value="1"/>
</dbReference>
<evidence type="ECO:0000313" key="12">
    <source>
        <dbReference type="Proteomes" id="UP001153555"/>
    </source>
</evidence>
<dbReference type="EMBL" id="CACSLK010027752">
    <property type="protein sequence ID" value="CAA0828034.1"/>
    <property type="molecule type" value="Genomic_DNA"/>
</dbReference>
<sequence length="174" mass="19839">MEKLKWAFDQTSFDRDRAYGFAWPQRNYRCSFCKKEFKSAQALGGHMNVHRRDRARMRLSSPSSGSWDFTYPPNPNYSNPNLNPKPNPIPNPNSNPRTVLFSGSLLGKNVSSNFERGDFRGKKSKGDRFGSGDARVWKANEFVELDLSLGVIDDHDDDENKEDLDLELRLGCSS</sequence>
<dbReference type="OrthoDB" id="1708403at2759"/>
<dbReference type="GO" id="GO:0008270">
    <property type="term" value="F:zinc ion binding"/>
    <property type="evidence" value="ECO:0007669"/>
    <property type="project" value="UniProtKB-KW"/>
</dbReference>
<evidence type="ECO:0000256" key="7">
    <source>
        <dbReference type="ARBA" id="ARBA00023242"/>
    </source>
</evidence>
<comment type="subcellular location">
    <subcellularLocation>
        <location evidence="1">Nucleus</location>
    </subcellularLocation>
</comment>
<evidence type="ECO:0000256" key="9">
    <source>
        <dbReference type="SAM" id="MobiDB-lite"/>
    </source>
</evidence>
<protein>
    <submittedName>
        <fullName evidence="11">Transcriptional regulator SUPERMAN</fullName>
    </submittedName>
</protein>
<feature type="domain" description="C2H2-type" evidence="10">
    <location>
        <begin position="28"/>
        <end position="55"/>
    </location>
</feature>
<feature type="region of interest" description="Disordered" evidence="9">
    <location>
        <begin position="57"/>
        <end position="96"/>
    </location>
</feature>
<dbReference type="Proteomes" id="UP001153555">
    <property type="component" value="Unassembled WGS sequence"/>
</dbReference>